<dbReference type="Proteomes" id="UP000318554">
    <property type="component" value="Unassembled WGS sequence"/>
</dbReference>
<gene>
    <name evidence="1" type="ORF">Taqua_00656</name>
</gene>
<keyword evidence="2" id="KW-1185">Reference proteome</keyword>
<dbReference type="AlphaFoldDB" id="A0A554WSR1"/>
<sequence>MASKAWRLDDDTLSWSDEFEPLVGIRVTQGVLRETFVQRVHAQDAARLGRGRLDLGFRTTLQGGGRILRQVGQALEQGGEGVWVMAAR</sequence>
<dbReference type="RefSeq" id="WP_144324699.1">
    <property type="nucleotide sequence ID" value="NZ_VJNA01000006.1"/>
</dbReference>
<accession>A0A554WSR1</accession>
<dbReference type="EMBL" id="VJNA01000006">
    <property type="protein sequence ID" value="TSE26620.1"/>
    <property type="molecule type" value="Genomic_DNA"/>
</dbReference>
<proteinExistence type="predicted"/>
<reference evidence="1 2" key="1">
    <citation type="submission" date="2019-07" db="EMBL/GenBank/DDBJ databases">
        <title>Tepidimonas aquatica CLN-1 draft genome.</title>
        <authorList>
            <person name="Da Costa M.S."/>
            <person name="Froufe H.J.C."/>
            <person name="Egas C."/>
            <person name="Albuquerque L."/>
        </authorList>
    </citation>
    <scope>NUCLEOTIDE SEQUENCE [LARGE SCALE GENOMIC DNA]</scope>
    <source>
        <strain evidence="1 2">CLN-1</strain>
    </source>
</reference>
<protein>
    <recommendedName>
        <fullName evidence="3">PAS fold protein</fullName>
    </recommendedName>
</protein>
<name>A0A554WSR1_9BURK</name>
<evidence type="ECO:0000313" key="2">
    <source>
        <dbReference type="Proteomes" id="UP000318554"/>
    </source>
</evidence>
<evidence type="ECO:0000313" key="1">
    <source>
        <dbReference type="EMBL" id="TSE26620.1"/>
    </source>
</evidence>
<comment type="caution">
    <text evidence="1">The sequence shown here is derived from an EMBL/GenBank/DDBJ whole genome shotgun (WGS) entry which is preliminary data.</text>
</comment>
<organism evidence="1 2">
    <name type="scientific">Tepidimonas aquatica</name>
    <dbReference type="NCBI Taxonomy" id="247482"/>
    <lineage>
        <taxon>Bacteria</taxon>
        <taxon>Pseudomonadati</taxon>
        <taxon>Pseudomonadota</taxon>
        <taxon>Betaproteobacteria</taxon>
        <taxon>Burkholderiales</taxon>
        <taxon>Tepidimonas</taxon>
    </lineage>
</organism>
<evidence type="ECO:0008006" key="3">
    <source>
        <dbReference type="Google" id="ProtNLM"/>
    </source>
</evidence>
<dbReference type="Gene3D" id="3.30.450.20">
    <property type="entry name" value="PAS domain"/>
    <property type="match status" value="1"/>
</dbReference>